<reference evidence="3" key="1">
    <citation type="journal article" date="2019" name="Int. J. Syst. Evol. Microbiol.">
        <title>The Global Catalogue of Microorganisms (GCM) 10K type strain sequencing project: providing services to taxonomists for standard genome sequencing and annotation.</title>
        <authorList>
            <consortium name="The Broad Institute Genomics Platform"/>
            <consortium name="The Broad Institute Genome Sequencing Center for Infectious Disease"/>
            <person name="Wu L."/>
            <person name="Ma J."/>
        </authorList>
    </citation>
    <scope>NUCLEOTIDE SEQUENCE [LARGE SCALE GENOMIC DNA]</scope>
    <source>
        <strain evidence="3">CCUG 48884</strain>
    </source>
</reference>
<sequence>MSDLSREAEVQRADELLASLSKVTLAGCVVLALAFSVLTGAGAAVEIFGVSISTRYAPQVLSFLALVVVFEQYRHVRAIDFLVANTGDRSALVARIRIHPALLNPYFELGRDERLANYLGVTLLALANVVMMFVVERMAFGGLVGGRLVLSADNVLLFGLVLAMALCVVIFVARVLKRSLDVISGATAVDKIGLVYLVAFGGFVINRVWPA</sequence>
<feature type="transmembrane region" description="Helical" evidence="1">
    <location>
        <begin position="188"/>
        <end position="209"/>
    </location>
</feature>
<evidence type="ECO:0000313" key="2">
    <source>
        <dbReference type="EMBL" id="MFD1262656.1"/>
    </source>
</evidence>
<keyword evidence="3" id="KW-1185">Reference proteome</keyword>
<proteinExistence type="predicted"/>
<name>A0ABW3W9R1_9RHOO</name>
<feature type="transmembrane region" description="Helical" evidence="1">
    <location>
        <begin position="115"/>
        <end position="135"/>
    </location>
</feature>
<dbReference type="EMBL" id="JBHTMC010000006">
    <property type="protein sequence ID" value="MFD1262656.1"/>
    <property type="molecule type" value="Genomic_DNA"/>
</dbReference>
<keyword evidence="1" id="KW-0812">Transmembrane</keyword>
<keyword evidence="1" id="KW-1133">Transmembrane helix</keyword>
<feature type="transmembrane region" description="Helical" evidence="1">
    <location>
        <begin position="155"/>
        <end position="176"/>
    </location>
</feature>
<evidence type="ECO:0000256" key="1">
    <source>
        <dbReference type="SAM" id="Phobius"/>
    </source>
</evidence>
<feature type="transmembrane region" description="Helical" evidence="1">
    <location>
        <begin position="20"/>
        <end position="44"/>
    </location>
</feature>
<dbReference type="RefSeq" id="WP_277830204.1">
    <property type="nucleotide sequence ID" value="NZ_JARQZE010000001.1"/>
</dbReference>
<evidence type="ECO:0000313" key="3">
    <source>
        <dbReference type="Proteomes" id="UP001597158"/>
    </source>
</evidence>
<comment type="caution">
    <text evidence="2">The sequence shown here is derived from an EMBL/GenBank/DDBJ whole genome shotgun (WGS) entry which is preliminary data.</text>
</comment>
<protein>
    <submittedName>
        <fullName evidence="2">Uncharacterized protein</fullName>
    </submittedName>
</protein>
<keyword evidence="1" id="KW-0472">Membrane</keyword>
<organism evidence="2 3">
    <name type="scientific">Thauera mechernichensis</name>
    <dbReference type="NCBI Taxonomy" id="82788"/>
    <lineage>
        <taxon>Bacteria</taxon>
        <taxon>Pseudomonadati</taxon>
        <taxon>Pseudomonadota</taxon>
        <taxon>Betaproteobacteria</taxon>
        <taxon>Rhodocyclales</taxon>
        <taxon>Zoogloeaceae</taxon>
        <taxon>Thauera</taxon>
    </lineage>
</organism>
<accession>A0ABW3W9R1</accession>
<gene>
    <name evidence="2" type="ORF">ACFQ4M_03615</name>
</gene>
<dbReference type="Proteomes" id="UP001597158">
    <property type="component" value="Unassembled WGS sequence"/>
</dbReference>